<evidence type="ECO:0000256" key="1">
    <source>
        <dbReference type="SAM" id="MobiDB-lite"/>
    </source>
</evidence>
<dbReference type="KEGG" id="rcr:NCTC10994_04255"/>
<evidence type="ECO:0000313" key="2">
    <source>
        <dbReference type="EMBL" id="SQI39828.1"/>
    </source>
</evidence>
<dbReference type="Proteomes" id="UP000249091">
    <property type="component" value="Chromosome 1"/>
</dbReference>
<feature type="compositionally biased region" description="Pro residues" evidence="1">
    <location>
        <begin position="46"/>
        <end position="62"/>
    </location>
</feature>
<accession>A0A2X4UVT1</accession>
<protein>
    <submittedName>
        <fullName evidence="2">Uncharacterized protein</fullName>
    </submittedName>
</protein>
<proteinExistence type="predicted"/>
<sequence>MADITVIIAFLLALAAAPEFGRLLPPTAPRWVGRAWWRNNAFRPTETPPTETPPTETPPTETPPTETGRPRLCSSGDEQAAAEKPDGCAAGEDA</sequence>
<evidence type="ECO:0000313" key="3">
    <source>
        <dbReference type="Proteomes" id="UP000249091"/>
    </source>
</evidence>
<name>A0A2X4UVT1_9NOCA</name>
<dbReference type="STRING" id="1219011.GCA_001895045_01154"/>
<dbReference type="EMBL" id="LS483468">
    <property type="protein sequence ID" value="SQI39828.1"/>
    <property type="molecule type" value="Genomic_DNA"/>
</dbReference>
<organism evidence="2 3">
    <name type="scientific">Rhodococcus coprophilus</name>
    <dbReference type="NCBI Taxonomy" id="38310"/>
    <lineage>
        <taxon>Bacteria</taxon>
        <taxon>Bacillati</taxon>
        <taxon>Actinomycetota</taxon>
        <taxon>Actinomycetes</taxon>
        <taxon>Mycobacteriales</taxon>
        <taxon>Nocardiaceae</taxon>
        <taxon>Rhodococcus</taxon>
    </lineage>
</organism>
<keyword evidence="3" id="KW-1185">Reference proteome</keyword>
<gene>
    <name evidence="2" type="ORF">NCTC10994_04255</name>
</gene>
<feature type="region of interest" description="Disordered" evidence="1">
    <location>
        <begin position="41"/>
        <end position="94"/>
    </location>
</feature>
<dbReference type="AlphaFoldDB" id="A0A2X4UVT1"/>
<dbReference type="RefSeq" id="WP_072699149.1">
    <property type="nucleotide sequence ID" value="NZ_JAFBBL010000001.1"/>
</dbReference>
<reference evidence="2 3" key="1">
    <citation type="submission" date="2018-06" db="EMBL/GenBank/DDBJ databases">
        <authorList>
            <consortium name="Pathogen Informatics"/>
            <person name="Doyle S."/>
        </authorList>
    </citation>
    <scope>NUCLEOTIDE SEQUENCE [LARGE SCALE GENOMIC DNA]</scope>
    <source>
        <strain evidence="2 3">NCTC10994</strain>
    </source>
</reference>